<organism evidence="2 3">
    <name type="scientific">Steinernema carpocapsae</name>
    <name type="common">Entomopathogenic nematode</name>
    <dbReference type="NCBI Taxonomy" id="34508"/>
    <lineage>
        <taxon>Eukaryota</taxon>
        <taxon>Metazoa</taxon>
        <taxon>Ecdysozoa</taxon>
        <taxon>Nematoda</taxon>
        <taxon>Chromadorea</taxon>
        <taxon>Rhabditida</taxon>
        <taxon>Tylenchina</taxon>
        <taxon>Panagrolaimomorpha</taxon>
        <taxon>Strongyloidoidea</taxon>
        <taxon>Steinernematidae</taxon>
        <taxon>Steinernema</taxon>
    </lineage>
</organism>
<feature type="transmembrane region" description="Helical" evidence="1">
    <location>
        <begin position="131"/>
        <end position="151"/>
    </location>
</feature>
<evidence type="ECO:0000313" key="3">
    <source>
        <dbReference type="Proteomes" id="UP000298663"/>
    </source>
</evidence>
<comment type="caution">
    <text evidence="2">The sequence shown here is derived from an EMBL/GenBank/DDBJ whole genome shotgun (WGS) entry which is preliminary data.</text>
</comment>
<reference evidence="2 3" key="1">
    <citation type="journal article" date="2015" name="Genome Biol.">
        <title>Comparative genomics of Steinernema reveals deeply conserved gene regulatory networks.</title>
        <authorList>
            <person name="Dillman A.R."/>
            <person name="Macchietto M."/>
            <person name="Porter C.F."/>
            <person name="Rogers A."/>
            <person name="Williams B."/>
            <person name="Antoshechkin I."/>
            <person name="Lee M.M."/>
            <person name="Goodwin Z."/>
            <person name="Lu X."/>
            <person name="Lewis E.E."/>
            <person name="Goodrich-Blair H."/>
            <person name="Stock S.P."/>
            <person name="Adams B.J."/>
            <person name="Sternberg P.W."/>
            <person name="Mortazavi A."/>
        </authorList>
    </citation>
    <scope>NUCLEOTIDE SEQUENCE [LARGE SCALE GENOMIC DNA]</scope>
    <source>
        <strain evidence="2 3">ALL</strain>
    </source>
</reference>
<keyword evidence="3" id="KW-1185">Reference proteome</keyword>
<dbReference type="Proteomes" id="UP000298663">
    <property type="component" value="Chromosome X"/>
</dbReference>
<accession>A0A4U8UY35</accession>
<keyword evidence="1" id="KW-1133">Transmembrane helix</keyword>
<keyword evidence="1" id="KW-0472">Membrane</keyword>
<protein>
    <submittedName>
        <fullName evidence="2">Uncharacterized protein</fullName>
    </submittedName>
</protein>
<sequence>MPGLPRYDAETFRSLRRVENPSMQIFPSVHVPGEPNLQELAVLPGSGTPLSYTPVSRIKPVQGSPLLMKPEPVNWPQVLFEHVNFGMHRLYFLLNRLPGVAMLMVATWIVWGRGATTDNKIKLFEAEKGMGISAVVVASFHLVTIIVGSMNHNNSPKRALYQTIYRSIASFVNAAAVIVVIVFAAVACSKLSSFKDNLATLTECAGLCYSQKERRESLLPPLFWDLES</sequence>
<dbReference type="OrthoDB" id="5799294at2759"/>
<reference evidence="2 3" key="2">
    <citation type="journal article" date="2019" name="G3 (Bethesda)">
        <title>Hybrid Assembly of the Genome of the Entomopathogenic Nematode Steinernema carpocapsae Identifies the X-Chromosome.</title>
        <authorList>
            <person name="Serra L."/>
            <person name="Macchietto M."/>
            <person name="Macias-Munoz A."/>
            <person name="McGill C.J."/>
            <person name="Rodriguez I.M."/>
            <person name="Rodriguez B."/>
            <person name="Murad R."/>
            <person name="Mortazavi A."/>
        </authorList>
    </citation>
    <scope>NUCLEOTIDE SEQUENCE [LARGE SCALE GENOMIC DNA]</scope>
    <source>
        <strain evidence="2 3">ALL</strain>
    </source>
</reference>
<feature type="transmembrane region" description="Helical" evidence="1">
    <location>
        <begin position="163"/>
        <end position="187"/>
    </location>
</feature>
<proteinExistence type="predicted"/>
<dbReference type="EMBL" id="AZBU02000001">
    <property type="protein sequence ID" value="TMS37799.1"/>
    <property type="molecule type" value="Genomic_DNA"/>
</dbReference>
<feature type="transmembrane region" description="Helical" evidence="1">
    <location>
        <begin position="90"/>
        <end position="111"/>
    </location>
</feature>
<dbReference type="AlphaFoldDB" id="A0A4U8UY35"/>
<evidence type="ECO:0000256" key="1">
    <source>
        <dbReference type="SAM" id="Phobius"/>
    </source>
</evidence>
<dbReference type="EMBL" id="CM016762">
    <property type="protein sequence ID" value="TMS37799.1"/>
    <property type="molecule type" value="Genomic_DNA"/>
</dbReference>
<evidence type="ECO:0000313" key="2">
    <source>
        <dbReference type="EMBL" id="TMS37799.1"/>
    </source>
</evidence>
<gene>
    <name evidence="2" type="ORF">L596_004658</name>
</gene>
<name>A0A4U8UY35_STECR</name>
<keyword evidence="1" id="KW-0812">Transmembrane</keyword>